<keyword evidence="1" id="KW-0175">Coiled coil</keyword>
<gene>
    <name evidence="2" type="ORF">VB854_20835</name>
</gene>
<organism evidence="2 3">
    <name type="scientific">Limnoraphis robusta CCNP1315</name>
    <dbReference type="NCBI Taxonomy" id="3110306"/>
    <lineage>
        <taxon>Bacteria</taxon>
        <taxon>Bacillati</taxon>
        <taxon>Cyanobacteriota</taxon>
        <taxon>Cyanophyceae</taxon>
        <taxon>Oscillatoriophycideae</taxon>
        <taxon>Oscillatoriales</taxon>
        <taxon>Sirenicapillariaceae</taxon>
        <taxon>Limnoraphis</taxon>
    </lineage>
</organism>
<evidence type="ECO:0000313" key="2">
    <source>
        <dbReference type="EMBL" id="MEA5521388.1"/>
    </source>
</evidence>
<reference evidence="2 3" key="1">
    <citation type="submission" date="2023-12" db="EMBL/GenBank/DDBJ databases">
        <title>Baltic Sea Cyanobacteria.</title>
        <authorList>
            <person name="Delbaje E."/>
            <person name="Fewer D.P."/>
            <person name="Shishido T.K."/>
        </authorList>
    </citation>
    <scope>NUCLEOTIDE SEQUENCE [LARGE SCALE GENOMIC DNA]</scope>
    <source>
        <strain evidence="2 3">CCNP 1315</strain>
    </source>
</reference>
<keyword evidence="3" id="KW-1185">Reference proteome</keyword>
<dbReference type="EMBL" id="JAYGHT010000132">
    <property type="protein sequence ID" value="MEA5521388.1"/>
    <property type="molecule type" value="Genomic_DNA"/>
</dbReference>
<dbReference type="InterPro" id="IPR008840">
    <property type="entry name" value="Sipho_Gp157"/>
</dbReference>
<evidence type="ECO:0000256" key="1">
    <source>
        <dbReference type="SAM" id="Coils"/>
    </source>
</evidence>
<dbReference type="Pfam" id="PF05565">
    <property type="entry name" value="Sipho_Gp157"/>
    <property type="match status" value="1"/>
</dbReference>
<accession>A0ABU5U421</accession>
<feature type="coiled-coil region" evidence="1">
    <location>
        <begin position="66"/>
        <end position="93"/>
    </location>
</feature>
<sequence length="174" mass="19793">MATLHKLTQEFLELDRILESLEGEEIPAELEDAVDEILTQKSENKEQLHNKINGYVALIKHCEMFANDAEAEAKRMQQRAESERKKAEYLKHRLQQFFELTGLDKVKTTKFTVGVRKASQAPLIVKVDAEKLPEKFQKVTVTANKVAIKEAIKAGEDVSEIAEYGDKSSYLSIR</sequence>
<protein>
    <submittedName>
        <fullName evidence="2">Siphovirus Gp157 family protein</fullName>
    </submittedName>
</protein>
<comment type="caution">
    <text evidence="2">The sequence shown here is derived from an EMBL/GenBank/DDBJ whole genome shotgun (WGS) entry which is preliminary data.</text>
</comment>
<dbReference type="RefSeq" id="WP_323275432.1">
    <property type="nucleotide sequence ID" value="NZ_JAYGHT010000132.1"/>
</dbReference>
<dbReference type="Proteomes" id="UP001301728">
    <property type="component" value="Unassembled WGS sequence"/>
</dbReference>
<evidence type="ECO:0000313" key="3">
    <source>
        <dbReference type="Proteomes" id="UP001301728"/>
    </source>
</evidence>
<name>A0ABU5U421_9CYAN</name>
<proteinExistence type="predicted"/>